<organism evidence="2 3">
    <name type="scientific">Acinetobacter courvalinii</name>
    <dbReference type="NCBI Taxonomy" id="280147"/>
    <lineage>
        <taxon>Bacteria</taxon>
        <taxon>Pseudomonadati</taxon>
        <taxon>Pseudomonadota</taxon>
        <taxon>Gammaproteobacteria</taxon>
        <taxon>Moraxellales</taxon>
        <taxon>Moraxellaceae</taxon>
        <taxon>Acinetobacter</taxon>
    </lineage>
</organism>
<keyword evidence="1" id="KW-1133">Transmembrane helix</keyword>
<keyword evidence="1" id="KW-0472">Membrane</keyword>
<gene>
    <name evidence="2" type="ORF">GCM10007354_16740</name>
</gene>
<protein>
    <submittedName>
        <fullName evidence="2">Uncharacterized protein</fullName>
    </submittedName>
</protein>
<comment type="caution">
    <text evidence="2">The sequence shown here is derived from an EMBL/GenBank/DDBJ whole genome shotgun (WGS) entry which is preliminary data.</text>
</comment>
<proteinExistence type="predicted"/>
<sequence length="60" mass="6640">MTKNHINGILGVLMKIIPEQTTTSLIHSSDQGLKLDVGAFCFFLLGMFLAALIFHQIGFF</sequence>
<name>A0ABD0A733_9GAMM</name>
<dbReference type="Proteomes" id="UP000652691">
    <property type="component" value="Unassembled WGS sequence"/>
</dbReference>
<evidence type="ECO:0000313" key="3">
    <source>
        <dbReference type="Proteomes" id="UP000652691"/>
    </source>
</evidence>
<keyword evidence="1" id="KW-0812">Transmembrane</keyword>
<dbReference type="EMBL" id="BMDA01000001">
    <property type="protein sequence ID" value="GGH34284.1"/>
    <property type="molecule type" value="Genomic_DNA"/>
</dbReference>
<accession>A0ABD0A733</accession>
<feature type="transmembrane region" description="Helical" evidence="1">
    <location>
        <begin position="37"/>
        <end position="54"/>
    </location>
</feature>
<evidence type="ECO:0000256" key="1">
    <source>
        <dbReference type="SAM" id="Phobius"/>
    </source>
</evidence>
<dbReference type="AlphaFoldDB" id="A0ABD0A733"/>
<evidence type="ECO:0000313" key="2">
    <source>
        <dbReference type="EMBL" id="GGH34284.1"/>
    </source>
</evidence>
<reference evidence="2 3" key="1">
    <citation type="journal article" date="2014" name="Int. J. Syst. Evol. Microbiol.">
        <title>Complete genome sequence of Corynebacterium casei LMG S-19264T (=DSM 44701T), isolated from a smear-ripened cheese.</title>
        <authorList>
            <consortium name="US DOE Joint Genome Institute (JGI-PGF)"/>
            <person name="Walter F."/>
            <person name="Albersmeier A."/>
            <person name="Kalinowski J."/>
            <person name="Ruckert C."/>
        </authorList>
    </citation>
    <scope>NUCLEOTIDE SEQUENCE [LARGE SCALE GENOMIC DNA]</scope>
    <source>
        <strain evidence="2 3">CCM 8635</strain>
    </source>
</reference>